<dbReference type="Proteomes" id="UP001518925">
    <property type="component" value="Unassembled WGS sequence"/>
</dbReference>
<sequence>MTEERKRILKMIEEGKLSAEQALPLLEALELDSQKSEQKEEMLVHELSTHVNWDEGTHQSKGKTYKTVKTSVLDFLDQAVKKIKDFDLDFNFGSSMSVSHIFQHSDVYLTDIDIDVANGSIQMIPWNERDVRVECEAKVYQAQTEEEARRSFLQDVLFSIEGGKLKYSVQKKKMKVDAKIFVPEAQYDTISVRLFNGRIDGEGLRVKEFKAKTANGKITANRFETHKFEVETANGHITVGQLKSKKVEAETINGTINISGSYEKGDIQSFNGNVICTVDTSLCETLLIKSTTGNVDIIVPRNRHIQGELKSNVGSFRCDLTHLVKKEEKAEIVQKYLKFEANALESDQPLFIDGDTKTGSILIKEVK</sequence>
<evidence type="ECO:0000259" key="2">
    <source>
        <dbReference type="Pfam" id="PF22746"/>
    </source>
</evidence>
<dbReference type="Pfam" id="PF22746">
    <property type="entry name" value="SHOCT-like_DUF2089-C"/>
    <property type="match status" value="1"/>
</dbReference>
<dbReference type="InterPro" id="IPR016599">
    <property type="entry name" value="UCP012569"/>
</dbReference>
<feature type="domain" description="DUF4097" evidence="1">
    <location>
        <begin position="110"/>
        <end position="333"/>
    </location>
</feature>
<dbReference type="InterPro" id="IPR025164">
    <property type="entry name" value="Toastrack_DUF4097"/>
</dbReference>
<evidence type="ECO:0000259" key="1">
    <source>
        <dbReference type="Pfam" id="PF13349"/>
    </source>
</evidence>
<dbReference type="PIRSF" id="PIRSF012569">
    <property type="entry name" value="UCP012569"/>
    <property type="match status" value="1"/>
</dbReference>
<dbReference type="InterPro" id="IPR053959">
    <property type="entry name" value="YvlB/LiaX_N"/>
</dbReference>
<evidence type="ECO:0000313" key="4">
    <source>
        <dbReference type="Proteomes" id="UP001518925"/>
    </source>
</evidence>
<gene>
    <name evidence="3" type="ORF">JR050_15280</name>
</gene>
<proteinExistence type="predicted"/>
<protein>
    <submittedName>
        <fullName evidence="3">DUF4097 domain-containing protein</fullName>
    </submittedName>
</protein>
<dbReference type="Pfam" id="PF13349">
    <property type="entry name" value="DUF4097"/>
    <property type="match status" value="1"/>
</dbReference>
<keyword evidence="4" id="KW-1185">Reference proteome</keyword>
<organism evidence="3 4">
    <name type="scientific">Bacillus suaedaesalsae</name>
    <dbReference type="NCBI Taxonomy" id="2810349"/>
    <lineage>
        <taxon>Bacteria</taxon>
        <taxon>Bacillati</taxon>
        <taxon>Bacillota</taxon>
        <taxon>Bacilli</taxon>
        <taxon>Bacillales</taxon>
        <taxon>Bacillaceae</taxon>
        <taxon>Bacillus</taxon>
    </lineage>
</organism>
<reference evidence="3 4" key="1">
    <citation type="submission" date="2021-02" db="EMBL/GenBank/DDBJ databases">
        <title>Bacillus sp. RD4P76, an endophyte from a halophyte.</title>
        <authorList>
            <person name="Sun J.-Q."/>
        </authorList>
    </citation>
    <scope>NUCLEOTIDE SEQUENCE [LARGE SCALE GENOMIC DNA]</scope>
    <source>
        <strain evidence="3 4">RD4P76</strain>
    </source>
</reference>
<comment type="caution">
    <text evidence="3">The sequence shown here is derived from an EMBL/GenBank/DDBJ whole genome shotgun (WGS) entry which is preliminary data.</text>
</comment>
<feature type="domain" description="YvlB/LiaX N-terminal" evidence="2">
    <location>
        <begin position="3"/>
        <end position="30"/>
    </location>
</feature>
<name>A0ABS2DKL0_9BACI</name>
<dbReference type="EMBL" id="JAFELM010000036">
    <property type="protein sequence ID" value="MBM6619030.1"/>
    <property type="molecule type" value="Genomic_DNA"/>
</dbReference>
<evidence type="ECO:0000313" key="3">
    <source>
        <dbReference type="EMBL" id="MBM6619030.1"/>
    </source>
</evidence>
<accession>A0ABS2DKL0</accession>